<keyword evidence="5" id="KW-0808">Transferase</keyword>
<dbReference type="PROSITE" id="PS51219">
    <property type="entry name" value="DPCK"/>
    <property type="match status" value="1"/>
</dbReference>
<comment type="similarity">
    <text evidence="1 5">Belongs to the CoaE family.</text>
</comment>
<dbReference type="Pfam" id="PF01121">
    <property type="entry name" value="CoaE"/>
    <property type="match status" value="1"/>
</dbReference>
<evidence type="ECO:0000313" key="8">
    <source>
        <dbReference type="Proteomes" id="UP000198312"/>
    </source>
</evidence>
<dbReference type="Proteomes" id="UP000198312">
    <property type="component" value="Chromosome"/>
</dbReference>
<dbReference type="UniPathway" id="UPA00241">
    <property type="reaction ID" value="UER00356"/>
</dbReference>
<dbReference type="PANTHER" id="PTHR10695:SF46">
    <property type="entry name" value="BIFUNCTIONAL COENZYME A SYNTHASE-RELATED"/>
    <property type="match status" value="1"/>
</dbReference>
<dbReference type="OrthoDB" id="9812943at2"/>
<dbReference type="EC" id="2.7.1.24" evidence="5 6"/>
<dbReference type="InterPro" id="IPR027417">
    <property type="entry name" value="P-loop_NTPase"/>
</dbReference>
<evidence type="ECO:0000256" key="6">
    <source>
        <dbReference type="NCBIfam" id="TIGR00152"/>
    </source>
</evidence>
<evidence type="ECO:0000256" key="1">
    <source>
        <dbReference type="ARBA" id="ARBA00009018"/>
    </source>
</evidence>
<dbReference type="FunFam" id="3.40.50.300:FF:000485">
    <property type="entry name" value="Dephospho-CoA kinase CAB5"/>
    <property type="match status" value="1"/>
</dbReference>
<dbReference type="NCBIfam" id="TIGR00152">
    <property type="entry name" value="dephospho-CoA kinase"/>
    <property type="match status" value="1"/>
</dbReference>
<feature type="binding site" evidence="5">
    <location>
        <begin position="12"/>
        <end position="17"/>
    </location>
    <ligand>
        <name>ATP</name>
        <dbReference type="ChEBI" id="CHEBI:30616"/>
    </ligand>
</feature>
<sequence length="199" mass="22388">MALIIGLTGSIASGKSTVSAMLQDYRIPVVDADQISRDVVRPGEKAYQQIVEIFGDDILLADKSLNRKKLGAIIFPDKEKRIQLNEIVHPAVRGNMLKQREAYVDAGEKCVVLDIPLLFESKLTHFVDRTLVVYVNRQTQLERLMTRDDSSEADANSRINSQIPLDEKARMADAVIDNNGTQEHTKEQLTELLKSWKVI</sequence>
<dbReference type="CDD" id="cd02022">
    <property type="entry name" value="DPCK"/>
    <property type="match status" value="1"/>
</dbReference>
<evidence type="ECO:0000256" key="3">
    <source>
        <dbReference type="ARBA" id="ARBA00022840"/>
    </source>
</evidence>
<evidence type="ECO:0000313" key="7">
    <source>
        <dbReference type="EMBL" id="ASK62994.1"/>
    </source>
</evidence>
<dbReference type="SUPFAM" id="SSF52540">
    <property type="entry name" value="P-loop containing nucleoside triphosphate hydrolases"/>
    <property type="match status" value="1"/>
</dbReference>
<name>A0A220U3Z0_9BACI</name>
<dbReference type="HAMAP" id="MF_00376">
    <property type="entry name" value="Dephospho_CoA_kinase"/>
    <property type="match status" value="1"/>
</dbReference>
<evidence type="ECO:0000256" key="5">
    <source>
        <dbReference type="HAMAP-Rule" id="MF_00376"/>
    </source>
</evidence>
<dbReference type="PANTHER" id="PTHR10695">
    <property type="entry name" value="DEPHOSPHO-COA KINASE-RELATED"/>
    <property type="match status" value="1"/>
</dbReference>
<dbReference type="Gene3D" id="3.40.50.300">
    <property type="entry name" value="P-loop containing nucleotide triphosphate hydrolases"/>
    <property type="match status" value="1"/>
</dbReference>
<evidence type="ECO:0000256" key="4">
    <source>
        <dbReference type="ARBA" id="ARBA00022993"/>
    </source>
</evidence>
<dbReference type="GO" id="GO:0005737">
    <property type="term" value="C:cytoplasm"/>
    <property type="evidence" value="ECO:0007669"/>
    <property type="project" value="UniProtKB-SubCell"/>
</dbReference>
<comment type="catalytic activity">
    <reaction evidence="5">
        <text>3'-dephospho-CoA + ATP = ADP + CoA + H(+)</text>
        <dbReference type="Rhea" id="RHEA:18245"/>
        <dbReference type="ChEBI" id="CHEBI:15378"/>
        <dbReference type="ChEBI" id="CHEBI:30616"/>
        <dbReference type="ChEBI" id="CHEBI:57287"/>
        <dbReference type="ChEBI" id="CHEBI:57328"/>
        <dbReference type="ChEBI" id="CHEBI:456216"/>
        <dbReference type="EC" id="2.7.1.24"/>
    </reaction>
</comment>
<dbReference type="AlphaFoldDB" id="A0A220U3Z0"/>
<keyword evidence="8" id="KW-1185">Reference proteome</keyword>
<dbReference type="GO" id="GO:0004140">
    <property type="term" value="F:dephospho-CoA kinase activity"/>
    <property type="evidence" value="ECO:0007669"/>
    <property type="project" value="UniProtKB-UniRule"/>
</dbReference>
<dbReference type="InterPro" id="IPR001977">
    <property type="entry name" value="Depp_CoAkinase"/>
</dbReference>
<dbReference type="RefSeq" id="WP_089062253.1">
    <property type="nucleotide sequence ID" value="NZ_CP022315.1"/>
</dbReference>
<comment type="subcellular location">
    <subcellularLocation>
        <location evidence="5">Cytoplasm</location>
    </subcellularLocation>
</comment>
<keyword evidence="5" id="KW-0963">Cytoplasm</keyword>
<dbReference type="KEGG" id="vil:CFK37_12995"/>
<evidence type="ECO:0000256" key="2">
    <source>
        <dbReference type="ARBA" id="ARBA00022741"/>
    </source>
</evidence>
<keyword evidence="5 7" id="KW-0418">Kinase</keyword>
<dbReference type="GO" id="GO:0005524">
    <property type="term" value="F:ATP binding"/>
    <property type="evidence" value="ECO:0007669"/>
    <property type="project" value="UniProtKB-UniRule"/>
</dbReference>
<keyword evidence="4 5" id="KW-0173">Coenzyme A biosynthesis</keyword>
<comment type="pathway">
    <text evidence="5">Cofactor biosynthesis; coenzyme A biosynthesis; CoA from (R)-pantothenate: step 5/5.</text>
</comment>
<protein>
    <recommendedName>
        <fullName evidence="5 6">Dephospho-CoA kinase</fullName>
        <ecNumber evidence="5 6">2.7.1.24</ecNumber>
    </recommendedName>
    <alternativeName>
        <fullName evidence="5">Dephosphocoenzyme A kinase</fullName>
    </alternativeName>
</protein>
<keyword evidence="3 5" id="KW-0067">ATP-binding</keyword>
<gene>
    <name evidence="5" type="primary">coaE</name>
    <name evidence="7" type="ORF">CFK37_12995</name>
</gene>
<keyword evidence="2 5" id="KW-0547">Nucleotide-binding</keyword>
<dbReference type="GO" id="GO:0015937">
    <property type="term" value="P:coenzyme A biosynthetic process"/>
    <property type="evidence" value="ECO:0007669"/>
    <property type="project" value="UniProtKB-UniRule"/>
</dbReference>
<reference evidence="7 8" key="1">
    <citation type="submission" date="2017-07" db="EMBL/GenBank/DDBJ databases">
        <title>Virgibacillus sp. LM2416.</title>
        <authorList>
            <person name="Tak E.J."/>
            <person name="Bae J.-W."/>
        </authorList>
    </citation>
    <scope>NUCLEOTIDE SEQUENCE [LARGE SCALE GENOMIC DNA]</scope>
    <source>
        <strain evidence="7 8">LM2416</strain>
    </source>
</reference>
<organism evidence="7 8">
    <name type="scientific">Virgibacillus phasianinus</name>
    <dbReference type="NCBI Taxonomy" id="2017483"/>
    <lineage>
        <taxon>Bacteria</taxon>
        <taxon>Bacillati</taxon>
        <taxon>Bacillota</taxon>
        <taxon>Bacilli</taxon>
        <taxon>Bacillales</taxon>
        <taxon>Bacillaceae</taxon>
        <taxon>Virgibacillus</taxon>
    </lineage>
</organism>
<dbReference type="EMBL" id="CP022315">
    <property type="protein sequence ID" value="ASK62994.1"/>
    <property type="molecule type" value="Genomic_DNA"/>
</dbReference>
<comment type="function">
    <text evidence="5">Catalyzes the phosphorylation of the 3'-hydroxyl group of dephosphocoenzyme A to form coenzyme A.</text>
</comment>
<proteinExistence type="inferred from homology"/>
<accession>A0A220U3Z0</accession>